<dbReference type="SUPFAM" id="SSF53474">
    <property type="entry name" value="alpha/beta-Hydrolases"/>
    <property type="match status" value="1"/>
</dbReference>
<dbReference type="GO" id="GO:0016787">
    <property type="term" value="F:hydrolase activity"/>
    <property type="evidence" value="ECO:0007669"/>
    <property type="project" value="UniProtKB-KW"/>
</dbReference>
<protein>
    <submittedName>
        <fullName evidence="2">Alpha/beta hydrolase</fullName>
    </submittedName>
</protein>
<dbReference type="RefSeq" id="WP_101192366.1">
    <property type="nucleotide sequence ID" value="NZ_JAYRKZ010000010.1"/>
</dbReference>
<dbReference type="InterPro" id="IPR051044">
    <property type="entry name" value="MAG_DAG_Lipase"/>
</dbReference>
<accession>A0A2I0CUZ6</accession>
<name>A0A2I0CUZ6_9PSED</name>
<dbReference type="InterPro" id="IPR022742">
    <property type="entry name" value="Hydrolase_4"/>
</dbReference>
<evidence type="ECO:0000259" key="1">
    <source>
        <dbReference type="Pfam" id="PF12146"/>
    </source>
</evidence>
<proteinExistence type="predicted"/>
<dbReference type="PANTHER" id="PTHR11614">
    <property type="entry name" value="PHOSPHOLIPASE-RELATED"/>
    <property type="match status" value="1"/>
</dbReference>
<dbReference type="Gene3D" id="3.40.50.1820">
    <property type="entry name" value="alpha/beta hydrolase"/>
    <property type="match status" value="1"/>
</dbReference>
<dbReference type="AlphaFoldDB" id="A0A2I0CUZ6"/>
<reference evidence="3" key="1">
    <citation type="submission" date="2017-12" db="EMBL/GenBank/DDBJ databases">
        <authorList>
            <person name="Yu X.-Y."/>
        </authorList>
    </citation>
    <scope>NUCLEOTIDE SEQUENCE [LARGE SCALE GENOMIC DNA]</scope>
    <source>
        <strain evidence="3">ZYSR67-Z</strain>
    </source>
</reference>
<gene>
    <name evidence="2" type="ORF">CW360_00415</name>
</gene>
<comment type="caution">
    <text evidence="2">The sequence shown here is derived from an EMBL/GenBank/DDBJ whole genome shotgun (WGS) entry which is preliminary data.</text>
</comment>
<evidence type="ECO:0000313" key="2">
    <source>
        <dbReference type="EMBL" id="PKF73381.1"/>
    </source>
</evidence>
<dbReference type="InterPro" id="IPR029058">
    <property type="entry name" value="AB_hydrolase_fold"/>
</dbReference>
<dbReference type="PIRSF" id="PIRSF037442">
    <property type="entry name" value="UCP037442_abhydr"/>
    <property type="match status" value="1"/>
</dbReference>
<organism evidence="2 3">
    <name type="scientific">Pseudomonas fluvialis</name>
    <dbReference type="NCBI Taxonomy" id="1793966"/>
    <lineage>
        <taxon>Bacteria</taxon>
        <taxon>Pseudomonadati</taxon>
        <taxon>Pseudomonadota</taxon>
        <taxon>Gammaproteobacteria</taxon>
        <taxon>Pseudomonadales</taxon>
        <taxon>Pseudomonadaceae</taxon>
        <taxon>Pseudomonas</taxon>
    </lineage>
</organism>
<feature type="domain" description="Serine aminopeptidase S33" evidence="1">
    <location>
        <begin position="26"/>
        <end position="289"/>
    </location>
</feature>
<evidence type="ECO:0000313" key="3">
    <source>
        <dbReference type="Proteomes" id="UP000242861"/>
    </source>
</evidence>
<dbReference type="EMBL" id="PIYS01000001">
    <property type="protein sequence ID" value="PKF73381.1"/>
    <property type="molecule type" value="Genomic_DNA"/>
</dbReference>
<dbReference type="InterPro" id="IPR017208">
    <property type="entry name" value="UCP037442_abhydr"/>
</dbReference>
<dbReference type="Proteomes" id="UP000242861">
    <property type="component" value="Unassembled WGS sequence"/>
</dbReference>
<dbReference type="Pfam" id="PF12146">
    <property type="entry name" value="Hydrolase_4"/>
    <property type="match status" value="1"/>
</dbReference>
<keyword evidence="2" id="KW-0378">Hydrolase</keyword>
<sequence length="312" mass="35116">MPHSSFWLQATDGTSLYVNQWLPAQAPRAVLMLAHGMAEHSARYARFADFLNLHGIGLFGHDQRGHGQTAQHGLLGHYADHHGWHKVVGDLASLNHHIRQQFPRTPILLFGHSMGSYIGMAYLMQHSCSLQGAILSGSNYQASPLKYLAARSIARLESLRLGRRGRSRLLNWLTFGRFNQACQPRHSAFDWLSRDAAEVQRYLDDPLCGFLCTNQLWLDLLGGLLQISQVEQLAQIDPQLPLLVTGGQCDPVSQGRRLQELAEALRLAGAQQVSLHVYEQARHELLNEINRQQVSEDLLAWIELALQHPRCH</sequence>